<dbReference type="GO" id="GO:0046656">
    <property type="term" value="P:folic acid biosynthetic process"/>
    <property type="evidence" value="ECO:0007669"/>
    <property type="project" value="UniProtKB-KW"/>
</dbReference>
<evidence type="ECO:0000256" key="3">
    <source>
        <dbReference type="ARBA" id="ARBA00004763"/>
    </source>
</evidence>
<keyword evidence="8" id="KW-0289">Folate biosynthesis</keyword>
<organism evidence="10">
    <name type="scientific">mine drainage metagenome</name>
    <dbReference type="NCBI Taxonomy" id="410659"/>
    <lineage>
        <taxon>unclassified sequences</taxon>
        <taxon>metagenomes</taxon>
        <taxon>ecological metagenomes</taxon>
    </lineage>
</organism>
<dbReference type="EMBL" id="MLJW01000071">
    <property type="protein sequence ID" value="OIR02848.1"/>
    <property type="molecule type" value="Genomic_DNA"/>
</dbReference>
<sequence length="284" mass="30245">MKFQYQSNSQFLCGRYQLNLNRPHVMGIVNVTPDSFSDGGKFHDTGRAVQHALQLIEDGADILDIGGESTRPGATPVSLEDELARVIPVIQALSKVTSVPLSIDTYKSEVMHAAIAAGADIVNDVRALQEDGALEIVANSNVGVCLMHMQGMPQTMQLAPHYADVVKEVGSFLMSRLHAALAQGISKERILLDPGFGFGKTTAHNIALIQHLDQLVALGQPLLVGLSRKAVLGKLVGGDEQQRLHAGLAASVISVIKGAKIVRVHDVKATVDALKVVSAVMPTN</sequence>
<dbReference type="PROSITE" id="PS00792">
    <property type="entry name" value="DHPS_1"/>
    <property type="match status" value="1"/>
</dbReference>
<dbReference type="PANTHER" id="PTHR20941:SF1">
    <property type="entry name" value="FOLIC ACID SYNTHESIS PROTEIN FOL1"/>
    <property type="match status" value="1"/>
</dbReference>
<dbReference type="GO" id="GO:0046654">
    <property type="term" value="P:tetrahydrofolate biosynthetic process"/>
    <property type="evidence" value="ECO:0007669"/>
    <property type="project" value="TreeGrafter"/>
</dbReference>
<evidence type="ECO:0000256" key="1">
    <source>
        <dbReference type="ARBA" id="ARBA00000012"/>
    </source>
</evidence>
<comment type="cofactor">
    <cofactor evidence="2">
        <name>Mg(2+)</name>
        <dbReference type="ChEBI" id="CHEBI:18420"/>
    </cofactor>
</comment>
<protein>
    <recommendedName>
        <fullName evidence="4">dihydropteroate synthase</fullName>
        <ecNumber evidence="4">2.5.1.15</ecNumber>
    </recommendedName>
</protein>
<dbReference type="PROSITE" id="PS50972">
    <property type="entry name" value="PTERIN_BINDING"/>
    <property type="match status" value="1"/>
</dbReference>
<dbReference type="GO" id="GO:0046872">
    <property type="term" value="F:metal ion binding"/>
    <property type="evidence" value="ECO:0007669"/>
    <property type="project" value="UniProtKB-KW"/>
</dbReference>
<evidence type="ECO:0000259" key="9">
    <source>
        <dbReference type="PROSITE" id="PS50972"/>
    </source>
</evidence>
<dbReference type="InterPro" id="IPR045031">
    <property type="entry name" value="DHP_synth-like"/>
</dbReference>
<dbReference type="PANTHER" id="PTHR20941">
    <property type="entry name" value="FOLATE SYNTHESIS PROTEINS"/>
    <property type="match status" value="1"/>
</dbReference>
<evidence type="ECO:0000256" key="7">
    <source>
        <dbReference type="ARBA" id="ARBA00022842"/>
    </source>
</evidence>
<accession>A0A1J5SFM6</accession>
<dbReference type="AlphaFoldDB" id="A0A1J5SFM6"/>
<dbReference type="PROSITE" id="PS00793">
    <property type="entry name" value="DHPS_2"/>
    <property type="match status" value="1"/>
</dbReference>
<comment type="pathway">
    <text evidence="3">Cofactor biosynthesis; tetrahydrofolate biosynthesis; 7,8-dihydrofolate from 2-amino-4-hydroxy-6-hydroxymethyl-7,8-dihydropteridine diphosphate and 4-aminobenzoate: step 1/2.</text>
</comment>
<name>A0A1J5SFM6_9ZZZZ</name>
<dbReference type="SUPFAM" id="SSF51717">
    <property type="entry name" value="Dihydropteroate synthetase-like"/>
    <property type="match status" value="1"/>
</dbReference>
<comment type="catalytic activity">
    <reaction evidence="1">
        <text>(7,8-dihydropterin-6-yl)methyl diphosphate + 4-aminobenzoate = 7,8-dihydropteroate + diphosphate</text>
        <dbReference type="Rhea" id="RHEA:19949"/>
        <dbReference type="ChEBI" id="CHEBI:17836"/>
        <dbReference type="ChEBI" id="CHEBI:17839"/>
        <dbReference type="ChEBI" id="CHEBI:33019"/>
        <dbReference type="ChEBI" id="CHEBI:72950"/>
        <dbReference type="EC" id="2.5.1.15"/>
    </reaction>
</comment>
<dbReference type="InterPro" id="IPR011005">
    <property type="entry name" value="Dihydropteroate_synth-like_sf"/>
</dbReference>
<evidence type="ECO:0000256" key="2">
    <source>
        <dbReference type="ARBA" id="ARBA00001946"/>
    </source>
</evidence>
<dbReference type="CDD" id="cd00739">
    <property type="entry name" value="DHPS"/>
    <property type="match status" value="1"/>
</dbReference>
<dbReference type="GO" id="GO:0004156">
    <property type="term" value="F:dihydropteroate synthase activity"/>
    <property type="evidence" value="ECO:0007669"/>
    <property type="project" value="UniProtKB-EC"/>
</dbReference>
<proteinExistence type="predicted"/>
<feature type="domain" description="Pterin-binding" evidence="9">
    <location>
        <begin position="23"/>
        <end position="275"/>
    </location>
</feature>
<dbReference type="Gene3D" id="3.20.20.20">
    <property type="entry name" value="Dihydropteroate synthase-like"/>
    <property type="match status" value="1"/>
</dbReference>
<reference evidence="10" key="1">
    <citation type="submission" date="2016-10" db="EMBL/GenBank/DDBJ databases">
        <title>Sequence of Gallionella enrichment culture.</title>
        <authorList>
            <person name="Poehlein A."/>
            <person name="Muehling M."/>
            <person name="Daniel R."/>
        </authorList>
    </citation>
    <scope>NUCLEOTIDE SEQUENCE</scope>
</reference>
<dbReference type="Pfam" id="PF00809">
    <property type="entry name" value="Pterin_bind"/>
    <property type="match status" value="1"/>
</dbReference>
<dbReference type="InterPro" id="IPR006390">
    <property type="entry name" value="DHP_synth_dom"/>
</dbReference>
<dbReference type="FunFam" id="3.20.20.20:FF:000006">
    <property type="entry name" value="Dihydropteroate synthase"/>
    <property type="match status" value="1"/>
</dbReference>
<keyword evidence="6" id="KW-0479">Metal-binding</keyword>
<evidence type="ECO:0000256" key="6">
    <source>
        <dbReference type="ARBA" id="ARBA00022723"/>
    </source>
</evidence>
<keyword evidence="7" id="KW-0460">Magnesium</keyword>
<gene>
    <name evidence="10" type="primary">folP_4</name>
    <name evidence="10" type="ORF">GALL_150560</name>
</gene>
<dbReference type="InterPro" id="IPR000489">
    <property type="entry name" value="Pterin-binding_dom"/>
</dbReference>
<dbReference type="EC" id="2.5.1.15" evidence="4"/>
<comment type="caution">
    <text evidence="10">The sequence shown here is derived from an EMBL/GenBank/DDBJ whole genome shotgun (WGS) entry which is preliminary data.</text>
</comment>
<evidence type="ECO:0000256" key="5">
    <source>
        <dbReference type="ARBA" id="ARBA00022679"/>
    </source>
</evidence>
<dbReference type="NCBIfam" id="TIGR01496">
    <property type="entry name" value="DHPS"/>
    <property type="match status" value="1"/>
</dbReference>
<keyword evidence="5 10" id="KW-0808">Transferase</keyword>
<dbReference type="GO" id="GO:0005829">
    <property type="term" value="C:cytosol"/>
    <property type="evidence" value="ECO:0007669"/>
    <property type="project" value="TreeGrafter"/>
</dbReference>
<evidence type="ECO:0000256" key="4">
    <source>
        <dbReference type="ARBA" id="ARBA00012458"/>
    </source>
</evidence>
<evidence type="ECO:0000256" key="8">
    <source>
        <dbReference type="ARBA" id="ARBA00022909"/>
    </source>
</evidence>
<evidence type="ECO:0000313" key="10">
    <source>
        <dbReference type="EMBL" id="OIR02848.1"/>
    </source>
</evidence>